<dbReference type="CDD" id="cd06133">
    <property type="entry name" value="ERI-1_3'hExo_like"/>
    <property type="match status" value="1"/>
</dbReference>
<evidence type="ECO:0000256" key="1">
    <source>
        <dbReference type="ARBA" id="ARBA00022722"/>
    </source>
</evidence>
<dbReference type="GO" id="GO:0003676">
    <property type="term" value="F:nucleic acid binding"/>
    <property type="evidence" value="ECO:0007669"/>
    <property type="project" value="InterPro"/>
</dbReference>
<dbReference type="InterPro" id="IPR012337">
    <property type="entry name" value="RNaseH-like_sf"/>
</dbReference>
<dbReference type="InterPro" id="IPR036397">
    <property type="entry name" value="RNaseH_sf"/>
</dbReference>
<evidence type="ECO:0000313" key="6">
    <source>
        <dbReference type="Proteomes" id="UP000093052"/>
    </source>
</evidence>
<dbReference type="PANTHER" id="PTHR23044:SF61">
    <property type="entry name" value="3'-5' EXORIBONUCLEASE 1-RELATED"/>
    <property type="match status" value="1"/>
</dbReference>
<dbReference type="RefSeq" id="WP_042385168.1">
    <property type="nucleotide sequence ID" value="NZ_AP025621.1"/>
</dbReference>
<dbReference type="Pfam" id="PF00929">
    <property type="entry name" value="RNase_T"/>
    <property type="match status" value="1"/>
</dbReference>
<dbReference type="AlphaFoldDB" id="A0AAN0YKP8"/>
<dbReference type="Gene3D" id="3.30.420.10">
    <property type="entry name" value="Ribonuclease H-like superfamily/Ribonuclease H"/>
    <property type="match status" value="1"/>
</dbReference>
<dbReference type="EMBL" id="CP016622">
    <property type="protein sequence ID" value="ANZ28657.1"/>
    <property type="molecule type" value="Genomic_DNA"/>
</dbReference>
<gene>
    <name evidence="5" type="ORF">BCV53_00110</name>
</gene>
<dbReference type="InterPro" id="IPR047201">
    <property type="entry name" value="ERI-1_3'hExo-like"/>
</dbReference>
<sequence>MRDYEKKGGKKEVTATSQYLFLDFEFTMPETKMEPKGFFPEIIEVGLVVVVNDEICDQFSSYVKPTRFPVLTNRCKSFLNITQEQINQGMSFHELVALLCKYDRSCPSTVVTWGSMDMKVLKENCKAANLPFPFTGEHRDLAMEYKLFFGNKNHTGLRKAIQEYGNEGVGKAHCALDDAFTTYNIFRLVENDKKYLMKTKPPTIGERIDLTQLRKKFAL</sequence>
<dbReference type="SMART" id="SM00479">
    <property type="entry name" value="EXOIII"/>
    <property type="match status" value="1"/>
</dbReference>
<reference evidence="6" key="1">
    <citation type="journal article" date="2016" name="Genome Announc.">
        <title>Complete Genome Sequence of Geobacillus thermoglucosidasius NCIMB 11955, the Progenitor of a Bioethanol Production Strain.</title>
        <authorList>
            <person name="Sheng L."/>
            <person name="Zhang Y."/>
            <person name="Minton N.P."/>
        </authorList>
    </citation>
    <scope>NUCLEOTIDE SEQUENCE [LARGE SCALE GENOMIC DNA]</scope>
    <source>
        <strain evidence="6">NCIMB 11955</strain>
    </source>
</reference>
<dbReference type="SUPFAM" id="SSF53098">
    <property type="entry name" value="Ribonuclease H-like"/>
    <property type="match status" value="1"/>
</dbReference>
<accession>A0AAN0YKP8</accession>
<evidence type="ECO:0000256" key="3">
    <source>
        <dbReference type="ARBA" id="ARBA00022839"/>
    </source>
</evidence>
<keyword evidence="3 5" id="KW-0269">Exonuclease</keyword>
<dbReference type="NCBIfam" id="NF005838">
    <property type="entry name" value="PRK07748.1"/>
    <property type="match status" value="1"/>
</dbReference>
<dbReference type="PANTHER" id="PTHR23044">
    <property type="entry name" value="3'-5' EXONUCLEASE ERI1-RELATED"/>
    <property type="match status" value="1"/>
</dbReference>
<evidence type="ECO:0000256" key="2">
    <source>
        <dbReference type="ARBA" id="ARBA00022801"/>
    </source>
</evidence>
<evidence type="ECO:0000313" key="5">
    <source>
        <dbReference type="EMBL" id="ANZ28657.1"/>
    </source>
</evidence>
<name>A0AAN0YKP8_PARTM</name>
<protein>
    <submittedName>
        <fullName evidence="5">Or 3'-5' exonuclease KapD</fullName>
    </submittedName>
</protein>
<feature type="domain" description="Exonuclease" evidence="4">
    <location>
        <begin position="18"/>
        <end position="195"/>
    </location>
</feature>
<dbReference type="GO" id="GO:0000175">
    <property type="term" value="F:3'-5'-RNA exonuclease activity"/>
    <property type="evidence" value="ECO:0007669"/>
    <property type="project" value="InterPro"/>
</dbReference>
<keyword evidence="2" id="KW-0378">Hydrolase</keyword>
<dbReference type="KEGG" id="ptl:AOT13_00105"/>
<dbReference type="Proteomes" id="UP000093052">
    <property type="component" value="Chromosome"/>
</dbReference>
<evidence type="ECO:0000259" key="4">
    <source>
        <dbReference type="SMART" id="SM00479"/>
    </source>
</evidence>
<keyword evidence="6" id="KW-1185">Reference proteome</keyword>
<keyword evidence="1" id="KW-0540">Nuclease</keyword>
<dbReference type="InterPro" id="IPR013520">
    <property type="entry name" value="Ribonucl_H"/>
</dbReference>
<organism evidence="5 6">
    <name type="scientific">Parageobacillus thermoglucosidasius</name>
    <name type="common">Geobacillus thermoglucosidasius</name>
    <dbReference type="NCBI Taxonomy" id="1426"/>
    <lineage>
        <taxon>Bacteria</taxon>
        <taxon>Bacillati</taxon>
        <taxon>Bacillota</taxon>
        <taxon>Bacilli</taxon>
        <taxon>Bacillales</taxon>
        <taxon>Anoxybacillaceae</taxon>
        <taxon>Parageobacillus</taxon>
    </lineage>
</organism>
<proteinExistence type="predicted"/>
<dbReference type="InterPro" id="IPR051274">
    <property type="entry name" value="3-5_Exoribonuclease"/>
</dbReference>